<accession>A0A0E9VF70</accession>
<dbReference type="EMBL" id="GBXM01031833">
    <property type="protein sequence ID" value="JAH76744.1"/>
    <property type="molecule type" value="Transcribed_RNA"/>
</dbReference>
<evidence type="ECO:0000313" key="1">
    <source>
        <dbReference type="EMBL" id="JAH76744.1"/>
    </source>
</evidence>
<proteinExistence type="predicted"/>
<name>A0A0E9VF70_ANGAN</name>
<organism evidence="1">
    <name type="scientific">Anguilla anguilla</name>
    <name type="common">European freshwater eel</name>
    <name type="synonym">Muraena anguilla</name>
    <dbReference type="NCBI Taxonomy" id="7936"/>
    <lineage>
        <taxon>Eukaryota</taxon>
        <taxon>Metazoa</taxon>
        <taxon>Chordata</taxon>
        <taxon>Craniata</taxon>
        <taxon>Vertebrata</taxon>
        <taxon>Euteleostomi</taxon>
        <taxon>Actinopterygii</taxon>
        <taxon>Neopterygii</taxon>
        <taxon>Teleostei</taxon>
        <taxon>Anguilliformes</taxon>
        <taxon>Anguillidae</taxon>
        <taxon>Anguilla</taxon>
    </lineage>
</organism>
<dbReference type="AlphaFoldDB" id="A0A0E9VF70"/>
<reference evidence="1" key="1">
    <citation type="submission" date="2014-11" db="EMBL/GenBank/DDBJ databases">
        <authorList>
            <person name="Amaro Gonzalez C."/>
        </authorList>
    </citation>
    <scope>NUCLEOTIDE SEQUENCE</scope>
</reference>
<protein>
    <submittedName>
        <fullName evidence="1">Uncharacterized protein</fullName>
    </submittedName>
</protein>
<reference evidence="1" key="2">
    <citation type="journal article" date="2015" name="Fish Shellfish Immunol.">
        <title>Early steps in the European eel (Anguilla anguilla)-Vibrio vulnificus interaction in the gills: Role of the RtxA13 toxin.</title>
        <authorList>
            <person name="Callol A."/>
            <person name="Pajuelo D."/>
            <person name="Ebbesson L."/>
            <person name="Teles M."/>
            <person name="MacKenzie S."/>
            <person name="Amaro C."/>
        </authorList>
    </citation>
    <scope>NUCLEOTIDE SEQUENCE</scope>
</reference>
<sequence>MLYCKAISQQASRYKLNHAPWSTIPQEETMASELLHHCLNRI</sequence>